<protein>
    <submittedName>
        <fullName evidence="4">Alanine--glyoxylate aminotransferase 2-like</fullName>
    </submittedName>
</protein>
<evidence type="ECO:0000313" key="3">
    <source>
        <dbReference type="Proteomes" id="UP000036681"/>
    </source>
</evidence>
<comment type="similarity">
    <text evidence="1">Belongs to the class-III pyridoxal-phosphate-dependent aminotransferase family.</text>
</comment>
<dbReference type="InterPro" id="IPR005814">
    <property type="entry name" value="Aminotrans_3"/>
</dbReference>
<name>A0A9J2PI86_ASCLU</name>
<keyword evidence="3" id="KW-1185">Reference proteome</keyword>
<dbReference type="InterPro" id="IPR049704">
    <property type="entry name" value="Aminotrans_3_PPA_site"/>
</dbReference>
<sequence>MIGTKRKSSIESERNMMHETASFSMKRSLFVGEIAQLTVKRMRYALTVWTNSLLSDRINLKYLHSKDKIMCKSAKQCFEQKFKMDLVVQALGYFNTAATGITTCETSASSSPIKQQLLQKRKNFIGSKCQIFYAEDPILVSRASMQYLFDETGRKYIDCISNVQHVGHCHPKVVAAISKQLAISTCNNRFVSSKLTECAEELLKTLPGLDTVLFCNSGSEANDLALRLARDFTKHHDAIVLDHAYHGTVTTTMEMSPYKFDHGCTIKQPEWVHVAPCPDVYRGRYRLDDNELHDADALSEAAHRYADAVSDIIANLQKNGRTLAMFLAEALQSCGGQVIPPKCYFRAVARHVRKAGGLVVMDEVQTGFGRVGSTFWAHKLNDEDFIADIVTMGKPMGNGFPVSAVVTRKEIADALGGKVEYFNTYGGNPVACAAVLGVLSVISDENLLTHSQNMGELFQKKLNELKAKHECIGDVRGVGLFWGIDLVSDRQSREPDTKLALALILKLREQFGVLLSADGPFSNIIKIKPPLCFNEHDLCYVSFYQVEFFFVF</sequence>
<reference evidence="4" key="1">
    <citation type="submission" date="2023-03" db="UniProtKB">
        <authorList>
            <consortium name="WormBaseParasite"/>
        </authorList>
    </citation>
    <scope>IDENTIFICATION</scope>
</reference>
<dbReference type="Pfam" id="PF00202">
    <property type="entry name" value="Aminotran_3"/>
    <property type="match status" value="1"/>
</dbReference>
<dbReference type="PROSITE" id="PS00600">
    <property type="entry name" value="AA_TRANSFER_CLASS_3"/>
    <property type="match status" value="1"/>
</dbReference>
<keyword evidence="2" id="KW-0663">Pyridoxal phosphate</keyword>
<dbReference type="GO" id="GO:0030170">
    <property type="term" value="F:pyridoxal phosphate binding"/>
    <property type="evidence" value="ECO:0007669"/>
    <property type="project" value="InterPro"/>
</dbReference>
<dbReference type="InterPro" id="IPR015421">
    <property type="entry name" value="PyrdxlP-dep_Trfase_major"/>
</dbReference>
<dbReference type="AlphaFoldDB" id="A0A9J2PI86"/>
<dbReference type="GO" id="GO:0008483">
    <property type="term" value="F:transaminase activity"/>
    <property type="evidence" value="ECO:0007669"/>
    <property type="project" value="InterPro"/>
</dbReference>
<evidence type="ECO:0000256" key="2">
    <source>
        <dbReference type="ARBA" id="ARBA00022898"/>
    </source>
</evidence>
<evidence type="ECO:0000313" key="4">
    <source>
        <dbReference type="WBParaSite" id="ALUE_0000973501-mRNA-1"/>
    </source>
</evidence>
<dbReference type="Gene3D" id="3.90.1150.10">
    <property type="entry name" value="Aspartate Aminotransferase, domain 1"/>
    <property type="match status" value="1"/>
</dbReference>
<dbReference type="CDD" id="cd00610">
    <property type="entry name" value="OAT_like"/>
    <property type="match status" value="1"/>
</dbReference>
<dbReference type="GO" id="GO:0005739">
    <property type="term" value="C:mitochondrion"/>
    <property type="evidence" value="ECO:0007669"/>
    <property type="project" value="TreeGrafter"/>
</dbReference>
<proteinExistence type="inferred from homology"/>
<dbReference type="SUPFAM" id="SSF53383">
    <property type="entry name" value="PLP-dependent transferases"/>
    <property type="match status" value="1"/>
</dbReference>
<dbReference type="PANTHER" id="PTHR45688">
    <property type="match status" value="1"/>
</dbReference>
<dbReference type="Proteomes" id="UP000036681">
    <property type="component" value="Unplaced"/>
</dbReference>
<dbReference type="Gene3D" id="3.40.640.10">
    <property type="entry name" value="Type I PLP-dependent aspartate aminotransferase-like (Major domain)"/>
    <property type="match status" value="1"/>
</dbReference>
<organism evidence="3 4">
    <name type="scientific">Ascaris lumbricoides</name>
    <name type="common">Giant roundworm</name>
    <dbReference type="NCBI Taxonomy" id="6252"/>
    <lineage>
        <taxon>Eukaryota</taxon>
        <taxon>Metazoa</taxon>
        <taxon>Ecdysozoa</taxon>
        <taxon>Nematoda</taxon>
        <taxon>Chromadorea</taxon>
        <taxon>Rhabditida</taxon>
        <taxon>Spirurina</taxon>
        <taxon>Ascaridomorpha</taxon>
        <taxon>Ascaridoidea</taxon>
        <taxon>Ascarididae</taxon>
        <taxon>Ascaris</taxon>
    </lineage>
</organism>
<dbReference type="PANTHER" id="PTHR45688:SF13">
    <property type="entry name" value="ALANINE--GLYOXYLATE AMINOTRANSFERASE 2-LIKE"/>
    <property type="match status" value="1"/>
</dbReference>
<dbReference type="InterPro" id="IPR015422">
    <property type="entry name" value="PyrdxlP-dep_Trfase_small"/>
</dbReference>
<dbReference type="WBParaSite" id="ALUE_0000973501-mRNA-1">
    <property type="protein sequence ID" value="ALUE_0000973501-mRNA-1"/>
    <property type="gene ID" value="ALUE_0000973501"/>
</dbReference>
<dbReference type="InterPro" id="IPR015424">
    <property type="entry name" value="PyrdxlP-dep_Trfase"/>
</dbReference>
<evidence type="ECO:0000256" key="1">
    <source>
        <dbReference type="ARBA" id="ARBA00008954"/>
    </source>
</evidence>
<accession>A0A9J2PI86</accession>